<dbReference type="Proteomes" id="UP000727490">
    <property type="component" value="Unassembled WGS sequence"/>
</dbReference>
<evidence type="ECO:0008006" key="3">
    <source>
        <dbReference type="Google" id="ProtNLM"/>
    </source>
</evidence>
<gene>
    <name evidence="1" type="ORF">EGN73_08815</name>
</gene>
<keyword evidence="2" id="KW-1185">Reference proteome</keyword>
<organism evidence="1 2">
    <name type="scientific">Arthrospiribacter ruber</name>
    <dbReference type="NCBI Taxonomy" id="2487934"/>
    <lineage>
        <taxon>Bacteria</taxon>
        <taxon>Pseudomonadati</taxon>
        <taxon>Bacteroidota</taxon>
        <taxon>Cytophagia</taxon>
        <taxon>Cytophagales</taxon>
        <taxon>Cyclobacteriaceae</taxon>
        <taxon>Arthrospiribacter</taxon>
    </lineage>
</organism>
<dbReference type="EMBL" id="RPHB01000004">
    <property type="protein sequence ID" value="MBW3467915.1"/>
    <property type="molecule type" value="Genomic_DNA"/>
</dbReference>
<reference evidence="1 2" key="1">
    <citation type="journal article" date="2020" name="Syst. Appl. Microbiol.">
        <title>Arthrospiribacter ruber gen. nov., sp. nov., a novel bacterium isolated from Arthrospira cultures.</title>
        <authorList>
            <person name="Waleron M."/>
            <person name="Misztak A."/>
            <person name="Waleron M.M."/>
            <person name="Furmaniak M."/>
            <person name="Mrozik A."/>
            <person name="Waleron K."/>
        </authorList>
    </citation>
    <scope>NUCLEOTIDE SEQUENCE [LARGE SCALE GENOMIC DNA]</scope>
    <source>
        <strain evidence="1 2">DPMB0001</strain>
    </source>
</reference>
<dbReference type="AlphaFoldDB" id="A0A951IVE1"/>
<sequence>MQLISPRKVEHWAKTYKDRAAKLIEEGKMQEAGFQSIELSKQNGLWDFMDDVNKLIVPEDLQEALDKKPEATEFFYAINYSSKRFVLRWIKLAKAEKTRMARIDQIAELSAKGEKLKGS</sequence>
<evidence type="ECO:0000313" key="1">
    <source>
        <dbReference type="EMBL" id="MBW3467915.1"/>
    </source>
</evidence>
<name>A0A951IVE1_9BACT</name>
<accession>A0A951IVE1</accession>
<protein>
    <recommendedName>
        <fullName evidence="3">Bacteriocin-protection, YdeI or OmpD-Associated</fullName>
    </recommendedName>
</protein>
<proteinExistence type="predicted"/>
<evidence type="ECO:0000313" key="2">
    <source>
        <dbReference type="Proteomes" id="UP000727490"/>
    </source>
</evidence>
<comment type="caution">
    <text evidence="1">The sequence shown here is derived from an EMBL/GenBank/DDBJ whole genome shotgun (WGS) entry which is preliminary data.</text>
</comment>
<dbReference type="Pfam" id="PF13376">
    <property type="entry name" value="OmdA"/>
    <property type="match status" value="1"/>
</dbReference>